<dbReference type="RefSeq" id="WP_074921820.1">
    <property type="nucleotide sequence ID" value="NZ_FOJN01000003.1"/>
</dbReference>
<reference evidence="2 3" key="1">
    <citation type="submission" date="2016-10" db="EMBL/GenBank/DDBJ databases">
        <authorList>
            <person name="de Groot N.N."/>
        </authorList>
    </citation>
    <scope>NUCLEOTIDE SEQUENCE [LARGE SCALE GENOMIC DNA]</scope>
    <source>
        <strain evidence="2 3">DSM 44908</strain>
    </source>
</reference>
<accession>A0A1I0T1W3</accession>
<gene>
    <name evidence="2" type="ORF">SAMN05444374_103189</name>
</gene>
<feature type="region of interest" description="Disordered" evidence="1">
    <location>
        <begin position="1"/>
        <end position="24"/>
    </location>
</feature>
<evidence type="ECO:0000256" key="1">
    <source>
        <dbReference type="SAM" id="MobiDB-lite"/>
    </source>
</evidence>
<protein>
    <submittedName>
        <fullName evidence="2">Uncharacterized protein</fullName>
    </submittedName>
</protein>
<evidence type="ECO:0000313" key="3">
    <source>
        <dbReference type="Proteomes" id="UP000182054"/>
    </source>
</evidence>
<proteinExistence type="predicted"/>
<name>A0A1I0T1W3_9NOCA</name>
<organism evidence="2 3">
    <name type="scientific">Rhodococcoides kroppenstedtii</name>
    <dbReference type="NCBI Taxonomy" id="293050"/>
    <lineage>
        <taxon>Bacteria</taxon>
        <taxon>Bacillati</taxon>
        <taxon>Actinomycetota</taxon>
        <taxon>Actinomycetes</taxon>
        <taxon>Mycobacteriales</taxon>
        <taxon>Nocardiaceae</taxon>
        <taxon>Rhodococcoides</taxon>
    </lineage>
</organism>
<dbReference type="Proteomes" id="UP000182054">
    <property type="component" value="Unassembled WGS sequence"/>
</dbReference>
<sequence length="288" mass="31950">MIAEDFFKPVASSSSSPSFGDPWGESARQKFDTAMMTQLRRGSVAGKSDVEVAIALSDLLQDELTAYGTGGGEQLDDKEMSAALTAMKAVCGRLSVTFEPPFRNFTTFRTYWNRNDGYGSWQARRDMVAELFDPVHTKLIALEDRSFDALAEPASPRAATGWPAVDEEVRELRRRFQMASTPQDYRALGTNCVGVLEALSRTVYDAEVHLREGETEPPVDKTNMRIERYIEDTLPGKDNEDIRGLTKKSAVVAHRVKHSATATRRDAGIAADAVILLANIIRRLDQDE</sequence>
<dbReference type="AlphaFoldDB" id="A0A1I0T1W3"/>
<dbReference type="GeneID" id="85485043"/>
<dbReference type="EMBL" id="FOJN01000003">
    <property type="protein sequence ID" value="SFA45016.1"/>
    <property type="molecule type" value="Genomic_DNA"/>
</dbReference>
<dbReference type="OrthoDB" id="5139861at2"/>
<evidence type="ECO:0000313" key="2">
    <source>
        <dbReference type="EMBL" id="SFA45016.1"/>
    </source>
</evidence>